<dbReference type="Gene3D" id="3.40.50.2000">
    <property type="entry name" value="Glycogen Phosphorylase B"/>
    <property type="match status" value="2"/>
</dbReference>
<proteinExistence type="predicted"/>
<evidence type="ECO:0000313" key="4">
    <source>
        <dbReference type="EMBL" id="HDP15276.1"/>
    </source>
</evidence>
<dbReference type="Pfam" id="PF00534">
    <property type="entry name" value="Glycos_transf_1"/>
    <property type="match status" value="1"/>
</dbReference>
<dbReference type="EMBL" id="DSAY01000104">
    <property type="protein sequence ID" value="HDP15276.1"/>
    <property type="molecule type" value="Genomic_DNA"/>
</dbReference>
<dbReference type="PANTHER" id="PTHR46401:SF2">
    <property type="entry name" value="GLYCOSYLTRANSFERASE WBBK-RELATED"/>
    <property type="match status" value="1"/>
</dbReference>
<keyword evidence="1" id="KW-0808">Transferase</keyword>
<protein>
    <submittedName>
        <fullName evidence="4">DUF1972 domain-containing protein</fullName>
    </submittedName>
</protein>
<evidence type="ECO:0000259" key="2">
    <source>
        <dbReference type="Pfam" id="PF00534"/>
    </source>
</evidence>
<organism evidence="4">
    <name type="scientific">Thermofilum adornatum</name>
    <dbReference type="NCBI Taxonomy" id="1365176"/>
    <lineage>
        <taxon>Archaea</taxon>
        <taxon>Thermoproteota</taxon>
        <taxon>Thermoprotei</taxon>
        <taxon>Thermofilales</taxon>
        <taxon>Thermofilaceae</taxon>
        <taxon>Thermofilum</taxon>
    </lineage>
</organism>
<accession>A0A7C1CF23</accession>
<feature type="domain" description="DUF1972" evidence="3">
    <location>
        <begin position="89"/>
        <end position="271"/>
    </location>
</feature>
<dbReference type="PANTHER" id="PTHR46401">
    <property type="entry name" value="GLYCOSYLTRANSFERASE WBBK-RELATED"/>
    <property type="match status" value="1"/>
</dbReference>
<dbReference type="GO" id="GO:0016757">
    <property type="term" value="F:glycosyltransferase activity"/>
    <property type="evidence" value="ECO:0007669"/>
    <property type="project" value="InterPro"/>
</dbReference>
<sequence length="465" mass="52897">MDHHVDLDNTQPSKNPCNSHCTLHSLSLTHSPRSNPIQPITLHTTNIHSTSTHTTNNSNNANSGIDSRALSKIKKIIGEKLAMKNKPKIALVGSRGIPPRYGGAETFVYELSKRLRDYFDVYVTCESDHFGVDEYEGIKRVHIWAKHTPTTTIPIIYDIIATLYLLKKVKDISVVYYVAPDGAYASVIAKIARKKTIINTDGIEWKRLIIRMKYAPLYLKPLYLTTAVALLVAEFLASKLPDITIADSLAIKKYLERKWKTKKVVYISYGVRKLPPICEEKQGDILRTLGLKPLGYYLTIARLVPENGIHLEIEAFKKTITDKSLVIVGSLHLRDTYIKHLIKLKGNDTRIRFLGGIYDSQTLSVLRANCTAYIHPYTVGGTNPSLLEQMLYDRPIIAYDVPFHREILREKGYYFKTADELAQILSMIEAENITLKFLPNLAVISWNFITHRYKNILKLMLMNKN</sequence>
<feature type="domain" description="Glycosyl transferase family 1" evidence="2">
    <location>
        <begin position="296"/>
        <end position="421"/>
    </location>
</feature>
<dbReference type="InterPro" id="IPR015393">
    <property type="entry name" value="DUF1972"/>
</dbReference>
<evidence type="ECO:0000256" key="1">
    <source>
        <dbReference type="ARBA" id="ARBA00022679"/>
    </source>
</evidence>
<evidence type="ECO:0000259" key="3">
    <source>
        <dbReference type="Pfam" id="PF09314"/>
    </source>
</evidence>
<dbReference type="AlphaFoldDB" id="A0A7C1CF23"/>
<dbReference type="InterPro" id="IPR001296">
    <property type="entry name" value="Glyco_trans_1"/>
</dbReference>
<gene>
    <name evidence="4" type="ORF">ENN26_05825</name>
</gene>
<dbReference type="SUPFAM" id="SSF53756">
    <property type="entry name" value="UDP-Glycosyltransferase/glycogen phosphorylase"/>
    <property type="match status" value="1"/>
</dbReference>
<comment type="caution">
    <text evidence="4">The sequence shown here is derived from an EMBL/GenBank/DDBJ whole genome shotgun (WGS) entry which is preliminary data.</text>
</comment>
<reference evidence="4" key="1">
    <citation type="journal article" date="2020" name="mSystems">
        <title>Genome- and Community-Level Interaction Insights into Carbon Utilization and Element Cycling Functions of Hydrothermarchaeota in Hydrothermal Sediment.</title>
        <authorList>
            <person name="Zhou Z."/>
            <person name="Liu Y."/>
            <person name="Xu W."/>
            <person name="Pan J."/>
            <person name="Luo Z.H."/>
            <person name="Li M."/>
        </authorList>
    </citation>
    <scope>NUCLEOTIDE SEQUENCE [LARGE SCALE GENOMIC DNA]</scope>
    <source>
        <strain evidence="4">SpSt-116</strain>
    </source>
</reference>
<dbReference type="Pfam" id="PF09314">
    <property type="entry name" value="DUF1972"/>
    <property type="match status" value="1"/>
</dbReference>
<name>A0A7C1CF23_9CREN</name>